<name>A0A0A9G7L6_ARUDO</name>
<reference evidence="2" key="2">
    <citation type="journal article" date="2015" name="Data Brief">
        <title>Shoot transcriptome of the giant reed, Arundo donax.</title>
        <authorList>
            <person name="Barrero R.A."/>
            <person name="Guerrero F.D."/>
            <person name="Moolhuijzen P."/>
            <person name="Goolsby J.A."/>
            <person name="Tidwell J."/>
            <person name="Bellgard S.E."/>
            <person name="Bellgard M.I."/>
        </authorList>
    </citation>
    <scope>NUCLEOTIDE SEQUENCE</scope>
    <source>
        <tissue evidence="2">Shoot tissue taken approximately 20 cm above the soil surface</tissue>
    </source>
</reference>
<dbReference type="AlphaFoldDB" id="A0A0A9G7L6"/>
<reference evidence="2" key="1">
    <citation type="submission" date="2014-09" db="EMBL/GenBank/DDBJ databases">
        <authorList>
            <person name="Magalhaes I.L.F."/>
            <person name="Oliveira U."/>
            <person name="Santos F.R."/>
            <person name="Vidigal T.H.D.A."/>
            <person name="Brescovit A.D."/>
            <person name="Santos A.J."/>
        </authorList>
    </citation>
    <scope>NUCLEOTIDE SEQUENCE</scope>
    <source>
        <tissue evidence="2">Shoot tissue taken approximately 20 cm above the soil surface</tissue>
    </source>
</reference>
<sequence length="49" mass="5493">MSLFCGGELEATNGDRGRRKRDPWPWTGQKAAAFPPCSGRRRGFTQVCH</sequence>
<evidence type="ECO:0000313" key="2">
    <source>
        <dbReference type="EMBL" id="JAE16638.1"/>
    </source>
</evidence>
<feature type="region of interest" description="Disordered" evidence="1">
    <location>
        <begin position="1"/>
        <end position="32"/>
    </location>
</feature>
<organism evidence="2">
    <name type="scientific">Arundo donax</name>
    <name type="common">Giant reed</name>
    <name type="synonym">Donax arundinaceus</name>
    <dbReference type="NCBI Taxonomy" id="35708"/>
    <lineage>
        <taxon>Eukaryota</taxon>
        <taxon>Viridiplantae</taxon>
        <taxon>Streptophyta</taxon>
        <taxon>Embryophyta</taxon>
        <taxon>Tracheophyta</taxon>
        <taxon>Spermatophyta</taxon>
        <taxon>Magnoliopsida</taxon>
        <taxon>Liliopsida</taxon>
        <taxon>Poales</taxon>
        <taxon>Poaceae</taxon>
        <taxon>PACMAD clade</taxon>
        <taxon>Arundinoideae</taxon>
        <taxon>Arundineae</taxon>
        <taxon>Arundo</taxon>
    </lineage>
</organism>
<proteinExistence type="predicted"/>
<evidence type="ECO:0000256" key="1">
    <source>
        <dbReference type="SAM" id="MobiDB-lite"/>
    </source>
</evidence>
<accession>A0A0A9G7L6</accession>
<dbReference type="EMBL" id="GBRH01181258">
    <property type="protein sequence ID" value="JAE16638.1"/>
    <property type="molecule type" value="Transcribed_RNA"/>
</dbReference>
<protein>
    <submittedName>
        <fullName evidence="2">Uncharacterized protein</fullName>
    </submittedName>
</protein>